<keyword evidence="6" id="KW-1185">Reference proteome</keyword>
<organism evidence="5 6">
    <name type="scientific">Coilia grayii</name>
    <name type="common">Gray's grenadier anchovy</name>
    <dbReference type="NCBI Taxonomy" id="363190"/>
    <lineage>
        <taxon>Eukaryota</taxon>
        <taxon>Metazoa</taxon>
        <taxon>Chordata</taxon>
        <taxon>Craniata</taxon>
        <taxon>Vertebrata</taxon>
        <taxon>Euteleostomi</taxon>
        <taxon>Actinopterygii</taxon>
        <taxon>Neopterygii</taxon>
        <taxon>Teleostei</taxon>
        <taxon>Clupei</taxon>
        <taxon>Clupeiformes</taxon>
        <taxon>Clupeoidei</taxon>
        <taxon>Engraulidae</taxon>
        <taxon>Coilinae</taxon>
        <taxon>Coilia</taxon>
    </lineage>
</organism>
<dbReference type="AlphaFoldDB" id="A0ABD1IZQ1"/>
<evidence type="ECO:0000256" key="2">
    <source>
        <dbReference type="ARBA" id="ARBA00022679"/>
    </source>
</evidence>
<dbReference type="EMBL" id="JBHFQA010000022">
    <property type="protein sequence ID" value="KAL2079083.1"/>
    <property type="molecule type" value="Genomic_DNA"/>
</dbReference>
<keyword evidence="2" id="KW-0808">Transferase</keyword>
<name>A0ABD1IZQ1_9TELE</name>
<comment type="caution">
    <text evidence="5">The sequence shown here is derived from an EMBL/GenBank/DDBJ whole genome shotgun (WGS) entry which is preliminary data.</text>
</comment>
<dbReference type="InterPro" id="IPR011009">
    <property type="entry name" value="Kinase-like_dom_sf"/>
</dbReference>
<protein>
    <recommendedName>
        <fullName evidence="4">Alpha-type protein kinase domain-containing protein</fullName>
    </recommendedName>
</protein>
<dbReference type="SUPFAM" id="SSF56112">
    <property type="entry name" value="Protein kinase-like (PK-like)"/>
    <property type="match status" value="1"/>
</dbReference>
<reference evidence="5 6" key="1">
    <citation type="submission" date="2024-09" db="EMBL/GenBank/DDBJ databases">
        <title>A chromosome-level genome assembly of Gray's grenadier anchovy, Coilia grayii.</title>
        <authorList>
            <person name="Fu Z."/>
        </authorList>
    </citation>
    <scope>NUCLEOTIDE SEQUENCE [LARGE SCALE GENOMIC DNA]</scope>
    <source>
        <strain evidence="5">G4</strain>
        <tissue evidence="5">Muscle</tissue>
    </source>
</reference>
<evidence type="ECO:0000313" key="6">
    <source>
        <dbReference type="Proteomes" id="UP001591681"/>
    </source>
</evidence>
<dbReference type="Gene3D" id="3.20.200.10">
    <property type="entry name" value="MHCK/EF2 kinase"/>
    <property type="match status" value="1"/>
</dbReference>
<feature type="domain" description="Alpha-type protein kinase" evidence="4">
    <location>
        <begin position="1"/>
        <end position="106"/>
    </location>
</feature>
<dbReference type="Pfam" id="PF02816">
    <property type="entry name" value="Alpha_kinase"/>
    <property type="match status" value="1"/>
</dbReference>
<keyword evidence="3" id="KW-0418">Kinase</keyword>
<sequence length="113" mass="12984">MLGTFGKLTNNTRKVIKENKAFQYGIAFGHFTYEYSYGEEVVVDLQGWVTEKGEGLTYLTDPQIHTLRKPHNRKSNFHQRGINLFLEEQHGPECNEICKKLCLGKLPMPKVAL</sequence>
<dbReference type="SMART" id="SM00811">
    <property type="entry name" value="Alpha_kinase"/>
    <property type="match status" value="1"/>
</dbReference>
<accession>A0ABD1IZQ1</accession>
<dbReference type="PANTHER" id="PTHR46747:SF1">
    <property type="entry name" value="ALPHA-PROTEIN KINASE 1"/>
    <property type="match status" value="1"/>
</dbReference>
<dbReference type="PROSITE" id="PS51158">
    <property type="entry name" value="ALPHA_KINASE"/>
    <property type="match status" value="1"/>
</dbReference>
<dbReference type="InterPro" id="IPR043529">
    <property type="entry name" value="ALPK1"/>
</dbReference>
<gene>
    <name evidence="5" type="ORF">ACEWY4_024827</name>
</gene>
<proteinExistence type="predicted"/>
<evidence type="ECO:0000259" key="4">
    <source>
        <dbReference type="PROSITE" id="PS51158"/>
    </source>
</evidence>
<evidence type="ECO:0000256" key="3">
    <source>
        <dbReference type="ARBA" id="ARBA00022777"/>
    </source>
</evidence>
<dbReference type="Proteomes" id="UP001591681">
    <property type="component" value="Unassembled WGS sequence"/>
</dbReference>
<dbReference type="GO" id="GO:0004674">
    <property type="term" value="F:protein serine/threonine kinase activity"/>
    <property type="evidence" value="ECO:0007669"/>
    <property type="project" value="UniProtKB-KW"/>
</dbReference>
<dbReference type="PANTHER" id="PTHR46747">
    <property type="entry name" value="ALPHA-PROTEIN KINASE 1"/>
    <property type="match status" value="1"/>
</dbReference>
<evidence type="ECO:0000256" key="1">
    <source>
        <dbReference type="ARBA" id="ARBA00022527"/>
    </source>
</evidence>
<dbReference type="InterPro" id="IPR004166">
    <property type="entry name" value="a-kinase_dom"/>
</dbReference>
<keyword evidence="1" id="KW-0723">Serine/threonine-protein kinase</keyword>
<evidence type="ECO:0000313" key="5">
    <source>
        <dbReference type="EMBL" id="KAL2079083.1"/>
    </source>
</evidence>